<proteinExistence type="predicted"/>
<keyword evidence="1" id="KW-0812">Transmembrane</keyword>
<evidence type="ECO:0000313" key="5">
    <source>
        <dbReference type="Proteomes" id="UP000255168"/>
    </source>
</evidence>
<name>A0A375HPP3_9BURK</name>
<feature type="domain" description="Toxin VasX N-terminal region" evidence="2">
    <location>
        <begin position="11"/>
        <end position="171"/>
    </location>
</feature>
<evidence type="ECO:0000256" key="1">
    <source>
        <dbReference type="SAM" id="Phobius"/>
    </source>
</evidence>
<keyword evidence="1" id="KW-0472">Membrane</keyword>
<dbReference type="AlphaFoldDB" id="A0A375HPP3"/>
<feature type="transmembrane region" description="Helical" evidence="1">
    <location>
        <begin position="819"/>
        <end position="844"/>
    </location>
</feature>
<accession>A0A375HPP3</accession>
<dbReference type="EMBL" id="OFTC01000033">
    <property type="protein sequence ID" value="SOZ38231.1"/>
    <property type="molecule type" value="Genomic_DNA"/>
</dbReference>
<evidence type="ECO:0000259" key="2">
    <source>
        <dbReference type="Pfam" id="PF20249"/>
    </source>
</evidence>
<dbReference type="CDD" id="cd20707">
    <property type="entry name" value="MIX_III"/>
    <property type="match status" value="1"/>
</dbReference>
<keyword evidence="1" id="KW-1133">Transmembrane helix</keyword>
<dbReference type="Proteomes" id="UP000255168">
    <property type="component" value="Plasmid II"/>
</dbReference>
<feature type="transmembrane region" description="Helical" evidence="1">
    <location>
        <begin position="786"/>
        <end position="807"/>
    </location>
</feature>
<organism evidence="4 5">
    <name type="scientific">Cupriavidus neocaledonicus</name>
    <dbReference type="NCBI Taxonomy" id="1040979"/>
    <lineage>
        <taxon>Bacteria</taxon>
        <taxon>Pseudomonadati</taxon>
        <taxon>Pseudomonadota</taxon>
        <taxon>Betaproteobacteria</taxon>
        <taxon>Burkholderiales</taxon>
        <taxon>Burkholderiaceae</taxon>
        <taxon>Cupriavidus</taxon>
    </lineage>
</organism>
<dbReference type="RefSeq" id="WP_018007541.1">
    <property type="nucleotide sequence ID" value="NZ_AQUR01000103.1"/>
</dbReference>
<dbReference type="InterPro" id="IPR046864">
    <property type="entry name" value="VasX_N"/>
</dbReference>
<evidence type="ECO:0000313" key="4">
    <source>
        <dbReference type="EMBL" id="SPD60129.1"/>
    </source>
</evidence>
<dbReference type="NCBIfam" id="NF041559">
    <property type="entry name" value="BTH_I2691_fam"/>
    <property type="match status" value="1"/>
</dbReference>
<keyword evidence="4" id="KW-0614">Plasmid</keyword>
<dbReference type="InterPro" id="IPR048126">
    <property type="entry name" value="Toxin_VasX"/>
</dbReference>
<dbReference type="Pfam" id="PF20249">
    <property type="entry name" value="VasX_N"/>
    <property type="match status" value="1"/>
</dbReference>
<protein>
    <recommendedName>
        <fullName evidence="2">Toxin VasX N-terminal region domain-containing protein</fullName>
    </recommendedName>
</protein>
<geneLocation type="plasmid" evidence="4">
    <name>II</name>
</geneLocation>
<evidence type="ECO:0000313" key="3">
    <source>
        <dbReference type="EMBL" id="SOZ38231.1"/>
    </source>
</evidence>
<geneLocation type="plasmid" evidence="5">
    <name>ii</name>
</geneLocation>
<keyword evidence="6" id="KW-1185">Reference proteome</keyword>
<dbReference type="Proteomes" id="UP000256710">
    <property type="component" value="Unassembled WGS sequence"/>
</dbReference>
<reference evidence="5 6" key="1">
    <citation type="submission" date="2018-01" db="EMBL/GenBank/DDBJ databases">
        <authorList>
            <person name="Clerissi C."/>
        </authorList>
    </citation>
    <scope>NUCLEOTIDE SEQUENCE [LARGE SCALE GENOMIC DNA]</scope>
    <source>
        <strain evidence="3">Cupriavidus taiwanensis STM 6082</strain>
        <strain evidence="4">Cupriavidus taiwanensis STM 6160</strain>
        <plasmid evidence="4">II</plasmid>
        <plasmid evidence="5">ii</plasmid>
    </source>
</reference>
<feature type="transmembrane region" description="Helical" evidence="1">
    <location>
        <begin position="746"/>
        <end position="765"/>
    </location>
</feature>
<evidence type="ECO:0000313" key="6">
    <source>
        <dbReference type="Proteomes" id="UP000256710"/>
    </source>
</evidence>
<dbReference type="EMBL" id="LT984807">
    <property type="protein sequence ID" value="SPD60129.1"/>
    <property type="molecule type" value="Genomic_DNA"/>
</dbReference>
<gene>
    <name evidence="3" type="ORF">CBM2605_B100182</name>
    <name evidence="4" type="ORF">CBM2607_MP20781</name>
</gene>
<sequence length="891" mass="96572">MTASQPCKTPCSNCSRTGLPILFGRYGVAYHSQASAMALLKRYTPKGHLQTEPGGIGLDKAAYNLRMLRAGYLYLCIERLTGKAWEGYAVHPQGFLNKFDVMLPATAKVKIACARGPRQANNSLVWIDKPTEVTKVWYMFHPDLLDPRHLKREVEAKLDTYMQSFDAKGWFTGNHAQKDTAEPENLFADMLDYGAFSNKLKICDACEPLLYGLMGSSARERGWGDYLEDVEMPVYSYDYISPVGATETIPMTVKQPTYGKAHATRLLAMREMLMSGKGAVVACEDPLGICQELGHLQAEAQVAYTAWQARSANGLHESISNEWVCQTAVAAQSLRKLIKEGTVARTEADIKQRMEVIQRMPPMIYPDEAMRRQQQEMMMRRREEQLARERALAAAAGEAEYGKYYDEAKGKEILEEQRKQVELDAQLRANLGKDQVAWLNSQALLTVANCYSAADDRIGSLGGGAALSKQLAHALAGTESNRSGHAWIKAAKLVDGKPLSLMLTRGNGTLKAAMREIMGEGSVTLPSVDPTTPIADKVANWLKPFGARVALGDKALGFLDEFPAISQSDKLQKLAWPAHVASLMSVKMVQTVQGMPVTRAEAALTRLLSLTAVATVGSTADRHAAQLAQAERDRLRNAKNAATVRVRRGLPAAAAKVVPNARASALAGVLDVAQGIIKGVQFGVKMDARSGTDMVGGILQGIGSVMDWRAKAYEETIFKSVKAHDLFTAPGMRSTFEGLQVRHLKALRVTAFKFLAPAAVISMVLDSMDAVKSAQRQEYGLMLAQIVSAVGTLFTIAGSGASIVALMTGGAAAGISAGWAAAAAVFGLIGAVVAVVAIVAIWALSDEPWVNWLQDNPLNKLRNKDRKSPIHDNLKDTLQQLANAQAELQGG</sequence>